<keyword evidence="3" id="KW-0964">Secreted</keyword>
<dbReference type="SUPFAM" id="SSF57288">
    <property type="entry name" value="Midkine"/>
    <property type="match status" value="1"/>
</dbReference>
<proteinExistence type="inferred from homology"/>
<evidence type="ECO:0000259" key="8">
    <source>
        <dbReference type="Pfam" id="PF01091"/>
    </source>
</evidence>
<organism evidence="9 10">
    <name type="scientific">Aphidius gifuensis</name>
    <name type="common">Parasitoid wasp</name>
    <dbReference type="NCBI Taxonomy" id="684658"/>
    <lineage>
        <taxon>Eukaryota</taxon>
        <taxon>Metazoa</taxon>
        <taxon>Ecdysozoa</taxon>
        <taxon>Arthropoda</taxon>
        <taxon>Hexapoda</taxon>
        <taxon>Insecta</taxon>
        <taxon>Pterygota</taxon>
        <taxon>Neoptera</taxon>
        <taxon>Endopterygota</taxon>
        <taxon>Hymenoptera</taxon>
        <taxon>Apocrita</taxon>
        <taxon>Ichneumonoidea</taxon>
        <taxon>Braconidae</taxon>
        <taxon>Aphidiinae</taxon>
        <taxon>Aphidius</taxon>
    </lineage>
</organism>
<feature type="compositionally biased region" description="Basic and acidic residues" evidence="6">
    <location>
        <begin position="137"/>
        <end position="147"/>
    </location>
</feature>
<evidence type="ECO:0000256" key="4">
    <source>
        <dbReference type="ARBA" id="ARBA00022729"/>
    </source>
</evidence>
<dbReference type="GO" id="GO:0005576">
    <property type="term" value="C:extracellular region"/>
    <property type="evidence" value="ECO:0007669"/>
    <property type="project" value="UniProtKB-SubCell"/>
</dbReference>
<evidence type="ECO:0000256" key="1">
    <source>
        <dbReference type="ARBA" id="ARBA00004613"/>
    </source>
</evidence>
<evidence type="ECO:0000256" key="6">
    <source>
        <dbReference type="SAM" id="MobiDB-lite"/>
    </source>
</evidence>
<dbReference type="EMBL" id="JACMRX010000005">
    <property type="protein sequence ID" value="KAF7988938.1"/>
    <property type="molecule type" value="Genomic_DNA"/>
</dbReference>
<dbReference type="InterPro" id="IPR020091">
    <property type="entry name" value="PTN/MK_diS_sf"/>
</dbReference>
<feature type="compositionally biased region" description="Basic residues" evidence="6">
    <location>
        <begin position="154"/>
        <end position="165"/>
    </location>
</feature>
<sequence>MITEMKLWCNLIFVLGIVFSLMAITARADSDLWDDDDNKDVVRISRGIKEQASGGKKSACKYEKEEWSECDPKTNTRSRKMSLKTKSASSTCEPVKVVQKKCKKACRYVKGSFSSCVNSQMTRIDNIKPNSDPTCEPTRKIEKKCKSDPNATKSAKKGNKKNNKQ</sequence>
<evidence type="ECO:0000256" key="2">
    <source>
        <dbReference type="ARBA" id="ARBA00005403"/>
    </source>
</evidence>
<dbReference type="AlphaFoldDB" id="A0A835CP95"/>
<evidence type="ECO:0000313" key="9">
    <source>
        <dbReference type="EMBL" id="KAF7988938.1"/>
    </source>
</evidence>
<keyword evidence="4 7" id="KW-0732">Signal</keyword>
<dbReference type="InterPro" id="IPR038130">
    <property type="entry name" value="PTN/MK_C_dom_sf"/>
</dbReference>
<evidence type="ECO:0000313" key="10">
    <source>
        <dbReference type="Proteomes" id="UP000639338"/>
    </source>
</evidence>
<feature type="chain" id="PRO_5032394040" description="Pleiotrophin/Midkine C-terminal domain-containing protein" evidence="7">
    <location>
        <begin position="29"/>
        <end position="165"/>
    </location>
</feature>
<dbReference type="Pfam" id="PF01091">
    <property type="entry name" value="PTN_MK_C"/>
    <property type="match status" value="1"/>
</dbReference>
<comment type="similarity">
    <text evidence="2">Belongs to the pleiotrophin family.</text>
</comment>
<dbReference type="PANTHER" id="PTHR21050:SF1">
    <property type="entry name" value="MIDKINE AND PLEIOTROPHIN 1, ISOFORM A-RELATED"/>
    <property type="match status" value="1"/>
</dbReference>
<evidence type="ECO:0000256" key="7">
    <source>
        <dbReference type="SAM" id="SignalP"/>
    </source>
</evidence>
<name>A0A835CP95_APHGI</name>
<evidence type="ECO:0000256" key="5">
    <source>
        <dbReference type="ARBA" id="ARBA00023157"/>
    </source>
</evidence>
<dbReference type="InterPro" id="IPR020090">
    <property type="entry name" value="PTN/MK_C_dom"/>
</dbReference>
<dbReference type="GO" id="GO:0048332">
    <property type="term" value="P:mesoderm morphogenesis"/>
    <property type="evidence" value="ECO:0007669"/>
    <property type="project" value="TreeGrafter"/>
</dbReference>
<dbReference type="GO" id="GO:0008201">
    <property type="term" value="F:heparin binding"/>
    <property type="evidence" value="ECO:0007669"/>
    <property type="project" value="TreeGrafter"/>
</dbReference>
<dbReference type="Gene3D" id="2.30.90.10">
    <property type="entry name" value="Heparin-binding Growth Factor, Midkine, Chain A- C-terminal Domain"/>
    <property type="match status" value="2"/>
</dbReference>
<dbReference type="OrthoDB" id="8818336at2759"/>
<protein>
    <recommendedName>
        <fullName evidence="8">Pleiotrophin/Midkine C-terminal domain-containing protein</fullName>
    </recommendedName>
</protein>
<keyword evidence="10" id="KW-1185">Reference proteome</keyword>
<gene>
    <name evidence="9" type="ORF">HCN44_007248</name>
</gene>
<comment type="caution">
    <text evidence="9">The sequence shown here is derived from an EMBL/GenBank/DDBJ whole genome shotgun (WGS) entry which is preliminary data.</text>
</comment>
<accession>A0A835CP95</accession>
<dbReference type="GO" id="GO:0008083">
    <property type="term" value="F:growth factor activity"/>
    <property type="evidence" value="ECO:0007669"/>
    <property type="project" value="InterPro"/>
</dbReference>
<comment type="subcellular location">
    <subcellularLocation>
        <location evidence="1">Secreted</location>
    </subcellularLocation>
</comment>
<feature type="region of interest" description="Disordered" evidence="6">
    <location>
        <begin position="125"/>
        <end position="165"/>
    </location>
</feature>
<feature type="domain" description="Pleiotrophin/Midkine C-terminal" evidence="8">
    <location>
        <begin position="58"/>
        <end position="104"/>
    </location>
</feature>
<evidence type="ECO:0000256" key="3">
    <source>
        <dbReference type="ARBA" id="ARBA00022525"/>
    </source>
</evidence>
<dbReference type="FunFam" id="2.30.90.10:FF:000001">
    <property type="entry name" value="Pleiotrophin"/>
    <property type="match status" value="1"/>
</dbReference>
<dbReference type="PANTHER" id="PTHR21050">
    <property type="entry name" value="MIDKINE AND PLEIOTROPHIN 1, ISOFORM A-RELATED"/>
    <property type="match status" value="1"/>
</dbReference>
<keyword evidence="5" id="KW-1015">Disulfide bond</keyword>
<feature type="signal peptide" evidence="7">
    <location>
        <begin position="1"/>
        <end position="28"/>
    </location>
</feature>
<reference evidence="9 10" key="1">
    <citation type="submission" date="2020-08" db="EMBL/GenBank/DDBJ databases">
        <title>Aphidius gifuensis genome sequencing and assembly.</title>
        <authorList>
            <person name="Du Z."/>
        </authorList>
    </citation>
    <scope>NUCLEOTIDE SEQUENCE [LARGE SCALE GENOMIC DNA]</scope>
    <source>
        <strain evidence="9">YNYX2018</strain>
        <tissue evidence="9">Adults</tissue>
    </source>
</reference>
<dbReference type="Proteomes" id="UP000639338">
    <property type="component" value="Unassembled WGS sequence"/>
</dbReference>